<dbReference type="InterPro" id="IPR013766">
    <property type="entry name" value="Thioredoxin_domain"/>
</dbReference>
<keyword evidence="2" id="KW-0201">Cytochrome c-type biogenesis</keyword>
<dbReference type="EMBL" id="JAJBZT010000002">
    <property type="protein sequence ID" value="MCB6182991.1"/>
    <property type="molecule type" value="Genomic_DNA"/>
</dbReference>
<gene>
    <name evidence="5" type="ORF">LIN78_05445</name>
</gene>
<comment type="caution">
    <text evidence="5">The sequence shown here is derived from an EMBL/GenBank/DDBJ whole genome shotgun (WGS) entry which is preliminary data.</text>
</comment>
<evidence type="ECO:0000313" key="5">
    <source>
        <dbReference type="EMBL" id="MCB6182991.1"/>
    </source>
</evidence>
<keyword evidence="6" id="KW-1185">Reference proteome</keyword>
<reference evidence="5" key="1">
    <citation type="submission" date="2021-10" db="EMBL/GenBank/DDBJ databases">
        <title>The complete genome sequence of Leeia sp. TBRC 13508.</title>
        <authorList>
            <person name="Charoenyingcharoen P."/>
            <person name="Yukphan P."/>
        </authorList>
    </citation>
    <scope>NUCLEOTIDE SEQUENCE</scope>
    <source>
        <strain evidence="5">TBRC 13508</strain>
    </source>
</reference>
<dbReference type="CDD" id="cd02966">
    <property type="entry name" value="TlpA_like_family"/>
    <property type="match status" value="1"/>
</dbReference>
<name>A0ABS8D497_9NEIS</name>
<evidence type="ECO:0000259" key="4">
    <source>
        <dbReference type="PROSITE" id="PS51352"/>
    </source>
</evidence>
<evidence type="ECO:0000256" key="1">
    <source>
        <dbReference type="ARBA" id="ARBA00004196"/>
    </source>
</evidence>
<dbReference type="Gene3D" id="3.40.30.10">
    <property type="entry name" value="Glutaredoxin"/>
    <property type="match status" value="1"/>
</dbReference>
<evidence type="ECO:0000256" key="3">
    <source>
        <dbReference type="ARBA" id="ARBA00023284"/>
    </source>
</evidence>
<dbReference type="PANTHER" id="PTHR42852">
    <property type="entry name" value="THIOL:DISULFIDE INTERCHANGE PROTEIN DSBE"/>
    <property type="match status" value="1"/>
</dbReference>
<sequence length="184" mass="20033">MASRNRSFIATAILAILLLAGGAGYFLLSSHSPTAKTPKGVPAEVLWQQQLPDLDGKLRKLSDWRGNKVVVVNFWASWCPPCQQELPGFVHLQQQFADKDVQFIGIALDNANNVNLFMQHTPINFPVLLAEAQGASMMASLGNEAGALPYTLVLNSAGNIQHLQLGMLSEDKLLPILQQMVGDQ</sequence>
<dbReference type="PROSITE" id="PS00194">
    <property type="entry name" value="THIOREDOXIN_1"/>
    <property type="match status" value="1"/>
</dbReference>
<feature type="domain" description="Thioredoxin" evidence="4">
    <location>
        <begin position="35"/>
        <end position="182"/>
    </location>
</feature>
<dbReference type="InterPro" id="IPR050553">
    <property type="entry name" value="Thioredoxin_ResA/DsbE_sf"/>
</dbReference>
<dbReference type="InterPro" id="IPR036249">
    <property type="entry name" value="Thioredoxin-like_sf"/>
</dbReference>
<dbReference type="RefSeq" id="WP_227179302.1">
    <property type="nucleotide sequence ID" value="NZ_JAJBZT010000002.1"/>
</dbReference>
<evidence type="ECO:0000256" key="2">
    <source>
        <dbReference type="ARBA" id="ARBA00022748"/>
    </source>
</evidence>
<keyword evidence="3" id="KW-0676">Redox-active center</keyword>
<dbReference type="Proteomes" id="UP001165395">
    <property type="component" value="Unassembled WGS sequence"/>
</dbReference>
<dbReference type="PANTHER" id="PTHR42852:SF13">
    <property type="entry name" value="PROTEIN DIPZ"/>
    <property type="match status" value="1"/>
</dbReference>
<accession>A0ABS8D497</accession>
<proteinExistence type="predicted"/>
<comment type="subcellular location">
    <subcellularLocation>
        <location evidence="1">Cell envelope</location>
    </subcellularLocation>
</comment>
<organism evidence="5 6">
    <name type="scientific">Leeia speluncae</name>
    <dbReference type="NCBI Taxonomy" id="2884804"/>
    <lineage>
        <taxon>Bacteria</taxon>
        <taxon>Pseudomonadati</taxon>
        <taxon>Pseudomonadota</taxon>
        <taxon>Betaproteobacteria</taxon>
        <taxon>Neisseriales</taxon>
        <taxon>Leeiaceae</taxon>
        <taxon>Leeia</taxon>
    </lineage>
</organism>
<dbReference type="Pfam" id="PF08534">
    <property type="entry name" value="Redoxin"/>
    <property type="match status" value="1"/>
</dbReference>
<dbReference type="SUPFAM" id="SSF52833">
    <property type="entry name" value="Thioredoxin-like"/>
    <property type="match status" value="1"/>
</dbReference>
<protein>
    <submittedName>
        <fullName evidence="5">TlpA family protein disulfide reductase</fullName>
    </submittedName>
</protein>
<dbReference type="PROSITE" id="PS51352">
    <property type="entry name" value="THIOREDOXIN_2"/>
    <property type="match status" value="1"/>
</dbReference>
<dbReference type="InterPro" id="IPR017937">
    <property type="entry name" value="Thioredoxin_CS"/>
</dbReference>
<evidence type="ECO:0000313" key="6">
    <source>
        <dbReference type="Proteomes" id="UP001165395"/>
    </source>
</evidence>
<dbReference type="InterPro" id="IPR013740">
    <property type="entry name" value="Redoxin"/>
</dbReference>